<evidence type="ECO:0000313" key="1">
    <source>
        <dbReference type="EMBL" id="GGA50098.1"/>
    </source>
</evidence>
<dbReference type="AlphaFoldDB" id="A0A916RC33"/>
<gene>
    <name evidence="1" type="ORF">GCM10011499_20020</name>
</gene>
<sequence length="86" mass="9366">MGLVHETACGLARLNALFAYKTDRDHATHAYLDDNLQDIPVDSQHSCIQEYEGEIGEDAGPEEGAAGAPIQIAVRFTQKALRAAWI</sequence>
<keyword evidence="2" id="KW-1185">Reference proteome</keyword>
<accession>A0A916RC33</accession>
<dbReference type="EMBL" id="BMKB01000003">
    <property type="protein sequence ID" value="GGA50098.1"/>
    <property type="molecule type" value="Genomic_DNA"/>
</dbReference>
<organism evidence="1 2">
    <name type="scientific">Pelagibacterium lentulum</name>
    <dbReference type="NCBI Taxonomy" id="2029865"/>
    <lineage>
        <taxon>Bacteria</taxon>
        <taxon>Pseudomonadati</taxon>
        <taxon>Pseudomonadota</taxon>
        <taxon>Alphaproteobacteria</taxon>
        <taxon>Hyphomicrobiales</taxon>
        <taxon>Devosiaceae</taxon>
        <taxon>Pelagibacterium</taxon>
    </lineage>
</organism>
<comment type="caution">
    <text evidence="1">The sequence shown here is derived from an EMBL/GenBank/DDBJ whole genome shotgun (WGS) entry which is preliminary data.</text>
</comment>
<evidence type="ECO:0000313" key="2">
    <source>
        <dbReference type="Proteomes" id="UP000596977"/>
    </source>
</evidence>
<proteinExistence type="predicted"/>
<protein>
    <submittedName>
        <fullName evidence="1">Uncharacterized protein</fullName>
    </submittedName>
</protein>
<name>A0A916RC33_9HYPH</name>
<dbReference type="Proteomes" id="UP000596977">
    <property type="component" value="Unassembled WGS sequence"/>
</dbReference>
<reference evidence="1 2" key="1">
    <citation type="journal article" date="2014" name="Int. J. Syst. Evol. Microbiol.">
        <title>Complete genome sequence of Corynebacterium casei LMG S-19264T (=DSM 44701T), isolated from a smear-ripened cheese.</title>
        <authorList>
            <consortium name="US DOE Joint Genome Institute (JGI-PGF)"/>
            <person name="Walter F."/>
            <person name="Albersmeier A."/>
            <person name="Kalinowski J."/>
            <person name="Ruckert C."/>
        </authorList>
    </citation>
    <scope>NUCLEOTIDE SEQUENCE [LARGE SCALE GENOMIC DNA]</scope>
    <source>
        <strain evidence="1 2">CGMCC 1.15896</strain>
    </source>
</reference>